<gene>
    <name evidence="4" type="ORF">EHS24_002435</name>
</gene>
<evidence type="ECO:0000256" key="3">
    <source>
        <dbReference type="ARBA" id="ARBA00023277"/>
    </source>
</evidence>
<dbReference type="OrthoDB" id="2559662at2759"/>
<keyword evidence="3" id="KW-0119">Carbohydrate metabolism</keyword>
<proteinExistence type="predicted"/>
<evidence type="ECO:0000313" key="4">
    <source>
        <dbReference type="EMBL" id="RSH77984.1"/>
    </source>
</evidence>
<accession>A0A427XH01</accession>
<reference evidence="4 5" key="1">
    <citation type="submission" date="2018-11" db="EMBL/GenBank/DDBJ databases">
        <title>Genome sequence of Apiotrichum porosum DSM 27194.</title>
        <authorList>
            <person name="Aliyu H."/>
            <person name="Gorte O."/>
            <person name="Ochsenreither K."/>
        </authorList>
    </citation>
    <scope>NUCLEOTIDE SEQUENCE [LARGE SCALE GENOMIC DNA]</scope>
    <source>
        <strain evidence="4 5">DSM 27194</strain>
    </source>
</reference>
<dbReference type="AlphaFoldDB" id="A0A427XH01"/>
<keyword evidence="5" id="KW-1185">Reference proteome</keyword>
<name>A0A427XH01_9TREE</name>
<dbReference type="Pfam" id="PF10250">
    <property type="entry name" value="O-FucT"/>
    <property type="match status" value="1"/>
</dbReference>
<evidence type="ECO:0000256" key="2">
    <source>
        <dbReference type="ARBA" id="ARBA00023253"/>
    </source>
</evidence>
<comment type="caution">
    <text evidence="4">The sequence shown here is derived from an EMBL/GenBank/DDBJ whole genome shotgun (WGS) entry which is preliminary data.</text>
</comment>
<dbReference type="GO" id="GO:0006004">
    <property type="term" value="P:fucose metabolic process"/>
    <property type="evidence" value="ECO:0007669"/>
    <property type="project" value="UniProtKB-KW"/>
</dbReference>
<evidence type="ECO:0000313" key="5">
    <source>
        <dbReference type="Proteomes" id="UP000279236"/>
    </source>
</evidence>
<dbReference type="Proteomes" id="UP000279236">
    <property type="component" value="Unassembled WGS sequence"/>
</dbReference>
<keyword evidence="1" id="KW-0808">Transferase</keyword>
<evidence type="ECO:0000256" key="1">
    <source>
        <dbReference type="ARBA" id="ARBA00022679"/>
    </source>
</evidence>
<dbReference type="RefSeq" id="XP_028473131.1">
    <property type="nucleotide sequence ID" value="XM_028618175.1"/>
</dbReference>
<dbReference type="STRING" id="105984.A0A427XH01"/>
<organism evidence="4 5">
    <name type="scientific">Apiotrichum porosum</name>
    <dbReference type="NCBI Taxonomy" id="105984"/>
    <lineage>
        <taxon>Eukaryota</taxon>
        <taxon>Fungi</taxon>
        <taxon>Dikarya</taxon>
        <taxon>Basidiomycota</taxon>
        <taxon>Agaricomycotina</taxon>
        <taxon>Tremellomycetes</taxon>
        <taxon>Trichosporonales</taxon>
        <taxon>Trichosporonaceae</taxon>
        <taxon>Apiotrichum</taxon>
    </lineage>
</organism>
<dbReference type="InterPro" id="IPR019378">
    <property type="entry name" value="GDP-Fuc_O-FucTrfase"/>
</dbReference>
<dbReference type="EMBL" id="RSCE01000013">
    <property type="protein sequence ID" value="RSH77984.1"/>
    <property type="molecule type" value="Genomic_DNA"/>
</dbReference>
<dbReference type="CDD" id="cd11296">
    <property type="entry name" value="O-FucT_like"/>
    <property type="match status" value="1"/>
</dbReference>
<dbReference type="GO" id="GO:0016740">
    <property type="term" value="F:transferase activity"/>
    <property type="evidence" value="ECO:0007669"/>
    <property type="project" value="UniProtKB-KW"/>
</dbReference>
<dbReference type="GeneID" id="39586978"/>
<dbReference type="Gene3D" id="3.40.50.11350">
    <property type="match status" value="1"/>
</dbReference>
<keyword evidence="2" id="KW-0294">Fucose metabolism</keyword>
<protein>
    <submittedName>
        <fullName evidence="4">Uncharacterized protein</fullName>
    </submittedName>
</protein>
<sequence length="478" mass="54035">MRLILPNPVGGPVTIDTSVLSAGWNTVRHRLTPLAPSARRTQLRLLLLVGLVALVTFVHPAPPFPPSYSAEYRIERDLPQHDRTLPFPEGKNGRYIKFDVPQGTGFNHHLQRVLLQHHIAVLSNRSLAFEPVVKDETWLPFELTRWPWRSARIPLSAYVGNVINGFERFYNTPRAVSADFYASVCPRSKQHVITVRSAEYPDGDLELSLDGQSRITQLQVALLTSDKGCVRVKGEVFDDAYFDSQAPIDIVDKLIKSPVLQHFTFSPSVLAIVNSVMKAIAPESPLYNLDNYFRAHSTSAPRTSQWRHVLALHLRRGDEWVATCHEKGMRRAPFAGFNKLPLLPGNENVPPAEDMVEATRLGLYNAKCLPDVTAIIARARRMRKNHPLLRTIYILTDAPDEWIDEVRRWLVSDAWDNVFIGRTDVYDAWPDREVGVAVDMEVARRAGVFVGNGFSTTSSNVVLLRQRDGVHPDFTQFW</sequence>